<dbReference type="RefSeq" id="XP_024580456.1">
    <property type="nucleotide sequence ID" value="XM_024730151.1"/>
</dbReference>
<dbReference type="Gene3D" id="6.10.130.10">
    <property type="entry name" value="Ubiquitin-protein ligase E3A, N-terminal zinc-binding domain (AZUL)"/>
    <property type="match status" value="1"/>
</dbReference>
<dbReference type="STRING" id="4781.A0A0P1AS89"/>
<dbReference type="OrthoDB" id="102273at2759"/>
<dbReference type="Pfam" id="PF16558">
    <property type="entry name" value="AZUL"/>
    <property type="match status" value="1"/>
</dbReference>
<dbReference type="InterPro" id="IPR042556">
    <property type="entry name" value="AZUL_sf"/>
</dbReference>
<dbReference type="AlphaFoldDB" id="A0A0P1AS89"/>
<dbReference type="EMBL" id="CCYD01000810">
    <property type="protein sequence ID" value="CEG44087.1"/>
    <property type="molecule type" value="Genomic_DNA"/>
</dbReference>
<evidence type="ECO:0000313" key="2">
    <source>
        <dbReference type="EMBL" id="CEG44087.1"/>
    </source>
</evidence>
<dbReference type="OMA" id="CIEMDFE"/>
<accession>A0A0P1AS89</accession>
<dbReference type="GeneID" id="36409409"/>
<reference evidence="3" key="1">
    <citation type="submission" date="2014-09" db="EMBL/GenBank/DDBJ databases">
        <authorList>
            <person name="Sharma Rahul"/>
            <person name="Thines Marco"/>
        </authorList>
    </citation>
    <scope>NUCLEOTIDE SEQUENCE [LARGE SCALE GENOMIC DNA]</scope>
</reference>
<sequence>MNRDKVTNTCGSSDVAASAFDYTYARQLVQAYFAMLTIGCQRSGCTNAYCCSNPQTQALSATEAAIQSLYFAVKAPVSLCIEMDFEKQQLTESMKLSRPNHLNFLASAAQALKENNQVEDRYLSSMTENYQSSEELQPETSDILLTSQELDTTTTSTLERKSTPRQRLSIAVQLDNGFNKNCDLPRNKSLVISHVCVQPKNQSGIDVADPSISISQEDDISFDEQQNETKSTKVTSSVNELRKRLLSRPKEKLFDAIKRSFSRSKKAPLESV</sequence>
<organism evidence="2 3">
    <name type="scientific">Plasmopara halstedii</name>
    <name type="common">Downy mildew of sunflower</name>
    <dbReference type="NCBI Taxonomy" id="4781"/>
    <lineage>
        <taxon>Eukaryota</taxon>
        <taxon>Sar</taxon>
        <taxon>Stramenopiles</taxon>
        <taxon>Oomycota</taxon>
        <taxon>Peronosporomycetes</taxon>
        <taxon>Peronosporales</taxon>
        <taxon>Peronosporaceae</taxon>
        <taxon>Plasmopara</taxon>
    </lineage>
</organism>
<feature type="domain" description="Ubiquitin-protein ligase E3A N-terminal zinc-binding" evidence="1">
    <location>
        <begin position="25"/>
        <end position="80"/>
    </location>
</feature>
<name>A0A0P1AS89_PLAHL</name>
<protein>
    <recommendedName>
        <fullName evidence="1">Ubiquitin-protein ligase E3A N-terminal zinc-binding domain-containing protein</fullName>
    </recommendedName>
</protein>
<evidence type="ECO:0000313" key="3">
    <source>
        <dbReference type="Proteomes" id="UP000054928"/>
    </source>
</evidence>
<keyword evidence="3" id="KW-1185">Reference proteome</keyword>
<proteinExistence type="predicted"/>
<dbReference type="Proteomes" id="UP000054928">
    <property type="component" value="Unassembled WGS sequence"/>
</dbReference>
<evidence type="ECO:0000259" key="1">
    <source>
        <dbReference type="Pfam" id="PF16558"/>
    </source>
</evidence>
<dbReference type="InterPro" id="IPR032353">
    <property type="entry name" value="AZUL"/>
</dbReference>